<protein>
    <submittedName>
        <fullName evidence="1">Uncharacterized protein</fullName>
    </submittedName>
</protein>
<dbReference type="InParanoid" id="G4TY96"/>
<dbReference type="HOGENOM" id="CLU_2638975_0_0_1"/>
<dbReference type="Proteomes" id="UP000007148">
    <property type="component" value="Unassembled WGS sequence"/>
</dbReference>
<keyword evidence="2" id="KW-1185">Reference proteome</keyword>
<sequence>MGSRICMCHVPVIYVDDQQPGRVASLLRSRTNGREPIATQKGCKVCKDHESAMVVETCLYQIPADSRNPRGPSSLHV</sequence>
<proteinExistence type="predicted"/>
<organism evidence="1 2">
    <name type="scientific">Serendipita indica (strain DSM 11827)</name>
    <name type="common">Root endophyte fungus</name>
    <name type="synonym">Piriformospora indica</name>
    <dbReference type="NCBI Taxonomy" id="1109443"/>
    <lineage>
        <taxon>Eukaryota</taxon>
        <taxon>Fungi</taxon>
        <taxon>Dikarya</taxon>
        <taxon>Basidiomycota</taxon>
        <taxon>Agaricomycotina</taxon>
        <taxon>Agaricomycetes</taxon>
        <taxon>Sebacinales</taxon>
        <taxon>Serendipitaceae</taxon>
        <taxon>Serendipita</taxon>
    </lineage>
</organism>
<name>G4TY96_SERID</name>
<dbReference type="EMBL" id="CAFZ01000683">
    <property type="protein sequence ID" value="CCA76289.1"/>
    <property type="molecule type" value="Genomic_DNA"/>
</dbReference>
<dbReference type="AlphaFoldDB" id="G4TY96"/>
<evidence type="ECO:0000313" key="2">
    <source>
        <dbReference type="Proteomes" id="UP000007148"/>
    </source>
</evidence>
<evidence type="ECO:0000313" key="1">
    <source>
        <dbReference type="EMBL" id="CCA76289.1"/>
    </source>
</evidence>
<reference evidence="1 2" key="1">
    <citation type="journal article" date="2011" name="PLoS Pathog.">
        <title>Endophytic Life Strategies Decoded by Genome and Transcriptome Analyses of the Mutualistic Root Symbiont Piriformospora indica.</title>
        <authorList>
            <person name="Zuccaro A."/>
            <person name="Lahrmann U."/>
            <person name="Guldener U."/>
            <person name="Langen G."/>
            <person name="Pfiffi S."/>
            <person name="Biedenkopf D."/>
            <person name="Wong P."/>
            <person name="Samans B."/>
            <person name="Grimm C."/>
            <person name="Basiewicz M."/>
            <person name="Murat C."/>
            <person name="Martin F."/>
            <person name="Kogel K.H."/>
        </authorList>
    </citation>
    <scope>NUCLEOTIDE SEQUENCE [LARGE SCALE GENOMIC DNA]</scope>
    <source>
        <strain evidence="1 2">DSM 11827</strain>
    </source>
</reference>
<accession>G4TY96</accession>
<gene>
    <name evidence="1" type="ORF">PIIN_10284</name>
</gene>
<comment type="caution">
    <text evidence="1">The sequence shown here is derived from an EMBL/GenBank/DDBJ whole genome shotgun (WGS) entry which is preliminary data.</text>
</comment>